<evidence type="ECO:0000313" key="2">
    <source>
        <dbReference type="Proteomes" id="UP000605970"/>
    </source>
</evidence>
<protein>
    <submittedName>
        <fullName evidence="1">Uncharacterized protein</fullName>
    </submittedName>
</protein>
<name>A0A8S9ZG79_9BILA</name>
<keyword evidence="2" id="KW-1185">Reference proteome</keyword>
<dbReference type="OrthoDB" id="5888843at2759"/>
<dbReference type="AlphaFoldDB" id="A0A8S9ZG79"/>
<reference evidence="1" key="1">
    <citation type="journal article" date="2020" name="Ecol. Evol.">
        <title>Genome structure and content of the rice root-knot nematode (Meloidogyne graminicola).</title>
        <authorList>
            <person name="Phan N.T."/>
            <person name="Danchin E.G.J."/>
            <person name="Klopp C."/>
            <person name="Perfus-Barbeoch L."/>
            <person name="Kozlowski D.K."/>
            <person name="Koutsovoulos G.D."/>
            <person name="Lopez-Roques C."/>
            <person name="Bouchez O."/>
            <person name="Zahm M."/>
            <person name="Besnard G."/>
            <person name="Bellafiore S."/>
        </authorList>
    </citation>
    <scope>NUCLEOTIDE SEQUENCE</scope>
    <source>
        <strain evidence="1">VN-18</strain>
    </source>
</reference>
<sequence>MQRYRVPRGRDRVKRRADYEEVRKFNSIFSFENWWKLGEKENWRLNSRHPHVSGTVEYWQCSNMEGRRHTCPARLRITFDRENRFIEVCRAKDRPHNHQTVVNKLSDNIEEIHDTVQMEPYPMQTAKIIRVTTSGSNIANSIT</sequence>
<dbReference type="Proteomes" id="UP000605970">
    <property type="component" value="Unassembled WGS sequence"/>
</dbReference>
<accession>A0A8S9ZG79</accession>
<comment type="caution">
    <text evidence="1">The sequence shown here is derived from an EMBL/GenBank/DDBJ whole genome shotgun (WGS) entry which is preliminary data.</text>
</comment>
<evidence type="ECO:0000313" key="1">
    <source>
        <dbReference type="EMBL" id="KAF7632323.1"/>
    </source>
</evidence>
<organism evidence="1 2">
    <name type="scientific">Meloidogyne graminicola</name>
    <dbReference type="NCBI Taxonomy" id="189291"/>
    <lineage>
        <taxon>Eukaryota</taxon>
        <taxon>Metazoa</taxon>
        <taxon>Ecdysozoa</taxon>
        <taxon>Nematoda</taxon>
        <taxon>Chromadorea</taxon>
        <taxon>Rhabditida</taxon>
        <taxon>Tylenchina</taxon>
        <taxon>Tylenchomorpha</taxon>
        <taxon>Tylenchoidea</taxon>
        <taxon>Meloidogynidae</taxon>
        <taxon>Meloidogyninae</taxon>
        <taxon>Meloidogyne</taxon>
    </lineage>
</organism>
<gene>
    <name evidence="1" type="ORF">Mgra_00008248</name>
</gene>
<proteinExistence type="predicted"/>
<dbReference type="EMBL" id="JABEBT010000105">
    <property type="protein sequence ID" value="KAF7632323.1"/>
    <property type="molecule type" value="Genomic_DNA"/>
</dbReference>